<comment type="similarity">
    <text evidence="6">Belongs to the WD repeat TRM82 family.</text>
</comment>
<evidence type="ECO:0000256" key="2">
    <source>
        <dbReference type="ARBA" id="ARBA00022574"/>
    </source>
</evidence>
<evidence type="ECO:0000256" key="3">
    <source>
        <dbReference type="ARBA" id="ARBA00022694"/>
    </source>
</evidence>
<dbReference type="Proteomes" id="UP000275385">
    <property type="component" value="Unassembled WGS sequence"/>
</dbReference>
<comment type="subcellular location">
    <subcellularLocation>
        <location evidence="1 6">Nucleus</location>
    </subcellularLocation>
</comment>
<feature type="compositionally biased region" description="Basic and acidic residues" evidence="7">
    <location>
        <begin position="105"/>
        <end position="115"/>
    </location>
</feature>
<accession>A0A420XY26</accession>
<protein>
    <submittedName>
        <fullName evidence="8">tRNA (Guanine-N(7)-)-methyltransferase non-catalytic subunit trm82</fullName>
    </submittedName>
</protein>
<feature type="region of interest" description="Disordered" evidence="7">
    <location>
        <begin position="53"/>
        <end position="154"/>
    </location>
</feature>
<dbReference type="GO" id="GO:0005634">
    <property type="term" value="C:nucleus"/>
    <property type="evidence" value="ECO:0007669"/>
    <property type="project" value="UniProtKB-SubCell"/>
</dbReference>
<dbReference type="InterPro" id="IPR028884">
    <property type="entry name" value="Trm82"/>
</dbReference>
<feature type="region of interest" description="Disordered" evidence="7">
    <location>
        <begin position="569"/>
        <end position="602"/>
    </location>
</feature>
<dbReference type="OrthoDB" id="339900at2759"/>
<dbReference type="UniPathway" id="UPA00989"/>
<sequence>MSVKTGFQKAAICGDILFAANGPNIYAFNASSGAHLSSWKYPHPWLTPKDTAEKVAAQTEGKVAGTKDERADHESATKEDEAEAQEDGPPSKRRKVGAEPGQEVTSKKDESHAPEPDNEQAVSGQQDPKTETAAKGKGSKPKKEKAKGNGKDYGLGFGKQKAVLDIPMFQCMTTTSDGKYLVGVIGSSKTIWTFEHDGHGKLTEISQRPMPKRPCSIVITGDDKTILSADKFGDVYALPVIPGQQPSGDVPTSQEGTPTPSTPGTPQPFKYQANPLTVHTRRNLLALENQKRVAEQQVGFTEKSTPQVDFEHKLVLGHVSMLTDMVLGTHEGKEYIITADRDEHIRVSRGLPQAHVIENYCLGHKEFVSVLHIPKSHPHLLISGGGDDHLYLWNWYKGELLQKIPVGYDAEARSKGSPELPVHPVAVSGISSFHHNERYTVIGVVCENSSTLYKYLLSKDGELKFSRHIDMMFGNALDLVATDGAIYVSLDPNLSTDRHDKLTELTQQGQGRPLDTENDNPNHFFWAALIGSSEAMSPILPDSVMLADDLPQGRYDDLHKALYTTESLRKTGYERKGTSNEEEETEAVDASEGVEGAGDVEG</sequence>
<dbReference type="HAMAP" id="MF_03056">
    <property type="entry name" value="TRM82"/>
    <property type="match status" value="1"/>
</dbReference>
<dbReference type="InterPro" id="IPR011047">
    <property type="entry name" value="Quinoprotein_ADH-like_sf"/>
</dbReference>
<evidence type="ECO:0000313" key="8">
    <source>
        <dbReference type="EMBL" id="RKU40564.1"/>
    </source>
</evidence>
<reference evidence="8 9" key="1">
    <citation type="submission" date="2018-08" db="EMBL/GenBank/DDBJ databases">
        <title>Draft genome of the lignicolous fungus Coniochaeta pulveracea.</title>
        <authorList>
            <person name="Borstlap C.J."/>
            <person name="De Witt R.N."/>
            <person name="Botha A."/>
            <person name="Volschenk H."/>
        </authorList>
    </citation>
    <scope>NUCLEOTIDE SEQUENCE [LARGE SCALE GENOMIC DNA]</scope>
    <source>
        <strain evidence="8 9">CAB683</strain>
    </source>
</reference>
<name>A0A420XY26_9PEZI</name>
<organism evidence="8 9">
    <name type="scientific">Coniochaeta pulveracea</name>
    <dbReference type="NCBI Taxonomy" id="177199"/>
    <lineage>
        <taxon>Eukaryota</taxon>
        <taxon>Fungi</taxon>
        <taxon>Dikarya</taxon>
        <taxon>Ascomycota</taxon>
        <taxon>Pezizomycotina</taxon>
        <taxon>Sordariomycetes</taxon>
        <taxon>Sordariomycetidae</taxon>
        <taxon>Coniochaetales</taxon>
        <taxon>Coniochaetaceae</taxon>
        <taxon>Coniochaeta</taxon>
    </lineage>
</organism>
<dbReference type="GO" id="GO:0005829">
    <property type="term" value="C:cytosol"/>
    <property type="evidence" value="ECO:0007669"/>
    <property type="project" value="TreeGrafter"/>
</dbReference>
<feature type="compositionally biased region" description="Acidic residues" evidence="7">
    <location>
        <begin position="580"/>
        <end position="589"/>
    </location>
</feature>
<keyword evidence="8" id="KW-0489">Methyltransferase</keyword>
<keyword evidence="4 6" id="KW-0677">Repeat</keyword>
<dbReference type="Gene3D" id="2.130.10.10">
    <property type="entry name" value="YVTN repeat-like/Quinoprotein amine dehydrogenase"/>
    <property type="match status" value="2"/>
</dbReference>
<comment type="pathway">
    <text evidence="6">tRNA modification; N(7)-methylguanine-tRNA biosynthesis.</text>
</comment>
<keyword evidence="8" id="KW-0808">Transferase</keyword>
<comment type="function">
    <text evidence="6">Required for the formation of N(7)-methylguanine at position 46 (m7G46) in tRNA. In the complex, it is required to stabilize and induce conformational changes of the catalytic subunit.</text>
</comment>
<feature type="region of interest" description="Disordered" evidence="7">
    <location>
        <begin position="243"/>
        <end position="268"/>
    </location>
</feature>
<dbReference type="InterPro" id="IPR015943">
    <property type="entry name" value="WD40/YVTN_repeat-like_dom_sf"/>
</dbReference>
<dbReference type="GO" id="GO:0008168">
    <property type="term" value="F:methyltransferase activity"/>
    <property type="evidence" value="ECO:0007669"/>
    <property type="project" value="UniProtKB-KW"/>
</dbReference>
<dbReference type="PANTHER" id="PTHR16288">
    <property type="entry name" value="WD40 REPEAT PROTEIN 4"/>
    <property type="match status" value="1"/>
</dbReference>
<comment type="caution">
    <text evidence="8">The sequence shown here is derived from an EMBL/GenBank/DDBJ whole genome shotgun (WGS) entry which is preliminary data.</text>
</comment>
<dbReference type="GO" id="GO:0043527">
    <property type="term" value="C:tRNA methyltransferase complex"/>
    <property type="evidence" value="ECO:0007669"/>
    <property type="project" value="TreeGrafter"/>
</dbReference>
<evidence type="ECO:0000256" key="4">
    <source>
        <dbReference type="ARBA" id="ARBA00022737"/>
    </source>
</evidence>
<gene>
    <name evidence="8" type="primary">TRM82</name>
    <name evidence="8" type="ORF">DL546_000622</name>
</gene>
<evidence type="ECO:0000256" key="6">
    <source>
        <dbReference type="HAMAP-Rule" id="MF_03056"/>
    </source>
</evidence>
<dbReference type="GO" id="GO:0106004">
    <property type="term" value="P:tRNA (guanine-N7)-methylation"/>
    <property type="evidence" value="ECO:0007669"/>
    <property type="project" value="UniProtKB-UniRule"/>
</dbReference>
<proteinExistence type="inferred from homology"/>
<evidence type="ECO:0000313" key="9">
    <source>
        <dbReference type="Proteomes" id="UP000275385"/>
    </source>
</evidence>
<dbReference type="STRING" id="177199.A0A420XY26"/>
<dbReference type="EMBL" id="QVQW01000098">
    <property type="protein sequence ID" value="RKU40564.1"/>
    <property type="molecule type" value="Genomic_DNA"/>
</dbReference>
<evidence type="ECO:0000256" key="7">
    <source>
        <dbReference type="SAM" id="MobiDB-lite"/>
    </source>
</evidence>
<evidence type="ECO:0000256" key="5">
    <source>
        <dbReference type="ARBA" id="ARBA00023242"/>
    </source>
</evidence>
<dbReference type="SUPFAM" id="SSF50998">
    <property type="entry name" value="Quinoprotein alcohol dehydrogenase-like"/>
    <property type="match status" value="1"/>
</dbReference>
<evidence type="ECO:0000256" key="1">
    <source>
        <dbReference type="ARBA" id="ARBA00004123"/>
    </source>
</evidence>
<dbReference type="PANTHER" id="PTHR16288:SF0">
    <property type="entry name" value="TRNA (GUANINE-N(7)-)-METHYLTRANSFERASE NON-CATALYTIC SUBUNIT WDR4"/>
    <property type="match status" value="1"/>
</dbReference>
<keyword evidence="9" id="KW-1185">Reference proteome</keyword>
<feature type="compositionally biased region" description="Basic and acidic residues" evidence="7">
    <location>
        <begin position="65"/>
        <end position="79"/>
    </location>
</feature>
<keyword evidence="2 6" id="KW-0853">WD repeat</keyword>
<dbReference type="AlphaFoldDB" id="A0A420XY26"/>
<feature type="compositionally biased region" description="Basic and acidic residues" evidence="7">
    <location>
        <begin position="569"/>
        <end position="579"/>
    </location>
</feature>
<keyword evidence="3 6" id="KW-0819">tRNA processing</keyword>
<keyword evidence="5 6" id="KW-0539">Nucleus</keyword>